<sequence>MSDSTPSFSSIKLDLCHMINALNGSRTIVGLLSESDDEPVANIAGTALIFVEALQDRLQQLYLDVEACERTQHGLG</sequence>
<evidence type="ECO:0000313" key="2">
    <source>
        <dbReference type="Proteomes" id="UP000032266"/>
    </source>
</evidence>
<protein>
    <submittedName>
        <fullName evidence="1">Uncharacterized protein</fullName>
    </submittedName>
</protein>
<dbReference type="RefSeq" id="WP_044616072.1">
    <property type="nucleotide sequence ID" value="NZ_CP007142.1"/>
</dbReference>
<dbReference type="EMBL" id="CP007142">
    <property type="protein sequence ID" value="AJQ93196.1"/>
    <property type="molecule type" value="Genomic_DNA"/>
</dbReference>
<organism evidence="1 2">
    <name type="scientific">Gynuella sunshinyii YC6258</name>
    <dbReference type="NCBI Taxonomy" id="1445510"/>
    <lineage>
        <taxon>Bacteria</taxon>
        <taxon>Pseudomonadati</taxon>
        <taxon>Pseudomonadota</taxon>
        <taxon>Gammaproteobacteria</taxon>
        <taxon>Oceanospirillales</taxon>
        <taxon>Saccharospirillaceae</taxon>
        <taxon>Gynuella</taxon>
    </lineage>
</organism>
<keyword evidence="2" id="KW-1185">Reference proteome</keyword>
<reference evidence="1 2" key="1">
    <citation type="submission" date="2014-01" db="EMBL/GenBank/DDBJ databases">
        <title>Full genme sequencing of cellulolytic bacterium Gynuella sunshinyii YC6258T gen. nov., sp. nov.</title>
        <authorList>
            <person name="Khan H."/>
            <person name="Chung E.J."/>
            <person name="Chung Y.R."/>
        </authorList>
    </citation>
    <scope>NUCLEOTIDE SEQUENCE [LARGE SCALE GENOMIC DNA]</scope>
    <source>
        <strain evidence="1 2">YC6258</strain>
    </source>
</reference>
<dbReference type="HOGENOM" id="CLU_2649377_0_0_6"/>
<dbReference type="KEGG" id="gsn:YC6258_01148"/>
<evidence type="ECO:0000313" key="1">
    <source>
        <dbReference type="EMBL" id="AJQ93196.1"/>
    </source>
</evidence>
<name>A0A0C5VG85_9GAMM</name>
<accession>A0A0C5VG85</accession>
<gene>
    <name evidence="1" type="ORF">YC6258_01148</name>
</gene>
<dbReference type="AlphaFoldDB" id="A0A0C5VG85"/>
<dbReference type="Proteomes" id="UP000032266">
    <property type="component" value="Chromosome"/>
</dbReference>
<proteinExistence type="predicted"/>